<gene>
    <name evidence="1" type="ORF">RV045_00250</name>
</gene>
<name>A0ACC6NY13_9BURK</name>
<dbReference type="Proteomes" id="UP001364695">
    <property type="component" value="Unassembled WGS sequence"/>
</dbReference>
<keyword evidence="2" id="KW-1185">Reference proteome</keyword>
<reference evidence="1" key="1">
    <citation type="submission" date="2023-10" db="EMBL/GenBank/DDBJ databases">
        <title>Amphibacter perezi, gen. nov., sp. nov. a novel taxa of the family Comamonadaceae, class Betaproteobacteria isolated from the skin microbiota of Pelophylax perezi from different populations.</title>
        <authorList>
            <person name="Costa S."/>
            <person name="Proenca D.N."/>
            <person name="Lopes I."/>
            <person name="Morais P.V."/>
        </authorList>
    </citation>
    <scope>NUCLEOTIDE SEQUENCE</scope>
    <source>
        <strain evidence="1">SL12-8</strain>
    </source>
</reference>
<dbReference type="EMBL" id="JAWDIE010000001">
    <property type="protein sequence ID" value="MEJ7136860.1"/>
    <property type="molecule type" value="Genomic_DNA"/>
</dbReference>
<proteinExistence type="predicted"/>
<evidence type="ECO:0000313" key="2">
    <source>
        <dbReference type="Proteomes" id="UP001364695"/>
    </source>
</evidence>
<organism evidence="1 2">
    <name type="scientific">Amphibiibacter pelophylacis</name>
    <dbReference type="NCBI Taxonomy" id="1799477"/>
    <lineage>
        <taxon>Bacteria</taxon>
        <taxon>Pseudomonadati</taxon>
        <taxon>Pseudomonadota</taxon>
        <taxon>Betaproteobacteria</taxon>
        <taxon>Burkholderiales</taxon>
        <taxon>Sphaerotilaceae</taxon>
        <taxon>Amphibiibacter</taxon>
    </lineage>
</organism>
<sequence length="374" mass="39778">MSADALPAAARPLPWWLGGLLIPTVQLALALAVASLVVLMVGENPLQVMTAMVSSALDPSIGLASTLYYTTHLIFTGLAVAVAFHAGLFNIGGEGQAYFAGLGVALACLWLDHVLGAPLMFLVAWLAAMLFGAAWALIPAWLQARRGAHIVVTTIMFNYIAAALMNYLLVGPIKSSTSQGLETRSWEATAMLPRITDTLAGWGWDVGTSLLNYSLLVAILAVAAVWWLLWHTRLGYALRVLGQNPKAADYAGLSAQKLIIIAMLISGALAGLMALNDVYGGQGRLILSYTSGLGFLGIAVALMGRNHPLGVAAAAFVFGVLIQGTGDLQFDFPRINPNLILVIQGLVIFFAAALDSLVRSPIENQFRRWQRARG</sequence>
<protein>
    <submittedName>
        <fullName evidence="1">ABC transporter permease</fullName>
    </submittedName>
</protein>
<comment type="caution">
    <text evidence="1">The sequence shown here is derived from an EMBL/GenBank/DDBJ whole genome shotgun (WGS) entry which is preliminary data.</text>
</comment>
<accession>A0ACC6NY13</accession>
<evidence type="ECO:0000313" key="1">
    <source>
        <dbReference type="EMBL" id="MEJ7136860.1"/>
    </source>
</evidence>